<sequence length="304" mass="35716">MLYELNRRKIQKRSQLRRSLLSDRRRNGSLRVKEGGRLRSPVGCSYRARFAMWYMCIIIEMCSLGSGRVKCGDVCNPDKDDCMLRVHEEDIPKTSFRTRYGKFGFTIMPFSLTNAPAVFMDLMNQEEHEVHLRLVLELLKKEKLYAKFSKCKFWLQEVHFLGHVVNRMVFAWIQERLRRKKKYEWGVEQEEAFQTLKSNLCDAPIFSLPDGVDDFVVYCDASNHGLGKSNVVADALSRKERVKCRRVQAMVMKLQSRVRGMILVAQSEVLKQENVLAERLHSLDQQIERKEDESLYLWTVYGFR</sequence>
<dbReference type="InterPro" id="IPR043128">
    <property type="entry name" value="Rev_trsase/Diguanyl_cyclase"/>
</dbReference>
<dbReference type="CDD" id="cd01647">
    <property type="entry name" value="RT_LTR"/>
    <property type="match status" value="1"/>
</dbReference>
<feature type="domain" description="Reverse transcriptase/retrotransposon-derived protein RNase H-like" evidence="1">
    <location>
        <begin position="185"/>
        <end position="227"/>
    </location>
</feature>
<dbReference type="PANTHER" id="PTHR24559:SF444">
    <property type="entry name" value="REVERSE TRANSCRIPTASE DOMAIN-CONTAINING PROTEIN"/>
    <property type="match status" value="1"/>
</dbReference>
<name>A0A699IUN4_TANCI</name>
<evidence type="ECO:0000259" key="1">
    <source>
        <dbReference type="Pfam" id="PF17919"/>
    </source>
</evidence>
<dbReference type="AlphaFoldDB" id="A0A699IUN4"/>
<dbReference type="Gene3D" id="3.10.10.10">
    <property type="entry name" value="HIV Type 1 Reverse Transcriptase, subunit A, domain 1"/>
    <property type="match status" value="1"/>
</dbReference>
<dbReference type="InterPro" id="IPR043502">
    <property type="entry name" value="DNA/RNA_pol_sf"/>
</dbReference>
<reference evidence="2" key="1">
    <citation type="journal article" date="2019" name="Sci. Rep.">
        <title>Draft genome of Tanacetum cinerariifolium, the natural source of mosquito coil.</title>
        <authorList>
            <person name="Yamashiro T."/>
            <person name="Shiraishi A."/>
            <person name="Satake H."/>
            <person name="Nakayama K."/>
        </authorList>
    </citation>
    <scope>NUCLEOTIDE SEQUENCE</scope>
</reference>
<proteinExistence type="predicted"/>
<dbReference type="InterPro" id="IPR053134">
    <property type="entry name" value="RNA-dir_DNA_polymerase"/>
</dbReference>
<dbReference type="InterPro" id="IPR041577">
    <property type="entry name" value="RT_RNaseH_2"/>
</dbReference>
<dbReference type="Gene3D" id="3.30.70.270">
    <property type="match status" value="2"/>
</dbReference>
<dbReference type="PANTHER" id="PTHR24559">
    <property type="entry name" value="TRANSPOSON TY3-I GAG-POL POLYPROTEIN"/>
    <property type="match status" value="1"/>
</dbReference>
<dbReference type="EMBL" id="BKCJ010335612">
    <property type="protein sequence ID" value="GEZ87404.1"/>
    <property type="molecule type" value="Genomic_DNA"/>
</dbReference>
<evidence type="ECO:0000313" key="2">
    <source>
        <dbReference type="EMBL" id="GEZ87404.1"/>
    </source>
</evidence>
<gene>
    <name evidence="2" type="ORF">Tci_559377</name>
</gene>
<accession>A0A699IUN4</accession>
<dbReference type="Pfam" id="PF17919">
    <property type="entry name" value="RT_RNaseH_2"/>
    <property type="match status" value="1"/>
</dbReference>
<organism evidence="2">
    <name type="scientific">Tanacetum cinerariifolium</name>
    <name type="common">Dalmatian daisy</name>
    <name type="synonym">Chrysanthemum cinerariifolium</name>
    <dbReference type="NCBI Taxonomy" id="118510"/>
    <lineage>
        <taxon>Eukaryota</taxon>
        <taxon>Viridiplantae</taxon>
        <taxon>Streptophyta</taxon>
        <taxon>Embryophyta</taxon>
        <taxon>Tracheophyta</taxon>
        <taxon>Spermatophyta</taxon>
        <taxon>Magnoliopsida</taxon>
        <taxon>eudicotyledons</taxon>
        <taxon>Gunneridae</taxon>
        <taxon>Pentapetalae</taxon>
        <taxon>asterids</taxon>
        <taxon>campanulids</taxon>
        <taxon>Asterales</taxon>
        <taxon>Asteraceae</taxon>
        <taxon>Asteroideae</taxon>
        <taxon>Anthemideae</taxon>
        <taxon>Anthemidinae</taxon>
        <taxon>Tanacetum</taxon>
    </lineage>
</organism>
<protein>
    <recommendedName>
        <fullName evidence="1">Reverse transcriptase/retrotransposon-derived protein RNase H-like domain-containing protein</fullName>
    </recommendedName>
</protein>
<dbReference type="SUPFAM" id="SSF56672">
    <property type="entry name" value="DNA/RNA polymerases"/>
    <property type="match status" value="1"/>
</dbReference>
<comment type="caution">
    <text evidence="2">The sequence shown here is derived from an EMBL/GenBank/DDBJ whole genome shotgun (WGS) entry which is preliminary data.</text>
</comment>